<reference evidence="1 2" key="1">
    <citation type="submission" date="2023-10" db="EMBL/GenBank/DDBJ databases">
        <title>Chromosome-scale genome assembly provides insights into flower coloration mechanisms of Canna indica.</title>
        <authorList>
            <person name="Li C."/>
        </authorList>
    </citation>
    <scope>NUCLEOTIDE SEQUENCE [LARGE SCALE GENOMIC DNA]</scope>
    <source>
        <tissue evidence="1">Flower</tissue>
    </source>
</reference>
<evidence type="ECO:0000313" key="1">
    <source>
        <dbReference type="EMBL" id="WOL17361.1"/>
    </source>
</evidence>
<dbReference type="EMBL" id="CP136897">
    <property type="protein sequence ID" value="WOL17361.1"/>
    <property type="molecule type" value="Genomic_DNA"/>
</dbReference>
<accession>A0AAQ3QLQ6</accession>
<gene>
    <name evidence="1" type="ORF">Cni_G26153</name>
</gene>
<dbReference type="AlphaFoldDB" id="A0AAQ3QLQ6"/>
<protein>
    <submittedName>
        <fullName evidence="1">Uncharacterized protein</fullName>
    </submittedName>
</protein>
<dbReference type="Proteomes" id="UP001327560">
    <property type="component" value="Chromosome 8"/>
</dbReference>
<keyword evidence="2" id="KW-1185">Reference proteome</keyword>
<proteinExistence type="predicted"/>
<name>A0AAQ3QLQ6_9LILI</name>
<organism evidence="1 2">
    <name type="scientific">Canna indica</name>
    <name type="common">Indian-shot</name>
    <dbReference type="NCBI Taxonomy" id="4628"/>
    <lineage>
        <taxon>Eukaryota</taxon>
        <taxon>Viridiplantae</taxon>
        <taxon>Streptophyta</taxon>
        <taxon>Embryophyta</taxon>
        <taxon>Tracheophyta</taxon>
        <taxon>Spermatophyta</taxon>
        <taxon>Magnoliopsida</taxon>
        <taxon>Liliopsida</taxon>
        <taxon>Zingiberales</taxon>
        <taxon>Cannaceae</taxon>
        <taxon>Canna</taxon>
    </lineage>
</organism>
<sequence length="113" mass="12461">MPCLELLLQHLQNHPSKLPQIHTLLITTGFLPSPLRHLIAIPSLPSSKLPHPLIHPPPLAEPGVNLTEKASLSFLFFSCANPFISPLALHRLGFGTSPLFDDREEESMTGFKP</sequence>
<evidence type="ECO:0000313" key="2">
    <source>
        <dbReference type="Proteomes" id="UP001327560"/>
    </source>
</evidence>